<dbReference type="Proteomes" id="UP000215902">
    <property type="component" value="Unassembled WGS sequence"/>
</dbReference>
<reference evidence="1 2" key="1">
    <citation type="submission" date="2017-06" db="EMBL/GenBank/DDBJ databases">
        <title>A platform for efficient transgenesis in Macrostomum lignano, a flatworm model organism for stem cell research.</title>
        <authorList>
            <person name="Berezikov E."/>
        </authorList>
    </citation>
    <scope>NUCLEOTIDE SEQUENCE [LARGE SCALE GENOMIC DNA]</scope>
    <source>
        <strain evidence="1">DV1</strain>
        <tissue evidence="1">Whole organism</tissue>
    </source>
</reference>
<dbReference type="EMBL" id="NIVC01000787">
    <property type="protein sequence ID" value="PAA76851.1"/>
    <property type="molecule type" value="Genomic_DNA"/>
</dbReference>
<name>A0A267FST6_9PLAT</name>
<evidence type="ECO:0000313" key="1">
    <source>
        <dbReference type="EMBL" id="PAA76851.1"/>
    </source>
</evidence>
<proteinExistence type="predicted"/>
<gene>
    <name evidence="1" type="ORF">BOX15_Mlig011469g1</name>
</gene>
<dbReference type="AlphaFoldDB" id="A0A267FST6"/>
<keyword evidence="2" id="KW-1185">Reference proteome</keyword>
<evidence type="ECO:0000313" key="2">
    <source>
        <dbReference type="Proteomes" id="UP000215902"/>
    </source>
</evidence>
<accession>A0A267FST6</accession>
<organism evidence="1 2">
    <name type="scientific">Macrostomum lignano</name>
    <dbReference type="NCBI Taxonomy" id="282301"/>
    <lineage>
        <taxon>Eukaryota</taxon>
        <taxon>Metazoa</taxon>
        <taxon>Spiralia</taxon>
        <taxon>Lophotrochozoa</taxon>
        <taxon>Platyhelminthes</taxon>
        <taxon>Rhabditophora</taxon>
        <taxon>Macrostomorpha</taxon>
        <taxon>Macrostomida</taxon>
        <taxon>Macrostomidae</taxon>
        <taxon>Macrostomum</taxon>
    </lineage>
</organism>
<comment type="caution">
    <text evidence="1">The sequence shown here is derived from an EMBL/GenBank/DDBJ whole genome shotgun (WGS) entry which is preliminary data.</text>
</comment>
<sequence length="223" mass="23763">MDELIKPVVVRPADSTCCCKCCCCKCSKCVSSRRKRHQDDTIRASSAGLAADQAERATASTLSSGASTDTTADAATAAAAGDAAVQVDCQQRGSDQRLRRIYAPAGTGLENQSNDVVERSPLCRVILPRRAVVSSVSRLQMAKQHRWLGSTVLTLGGCRLFVPPQALQGFVPLLNTRSRSQSVTPHQGSLMATADEAQFKAAVSSSSEIFEVAVYVPEEDESN</sequence>
<protein>
    <submittedName>
        <fullName evidence="1">Uncharacterized protein</fullName>
    </submittedName>
</protein>